<proteinExistence type="predicted"/>
<evidence type="ECO:0000313" key="1">
    <source>
        <dbReference type="EMBL" id="JAP42746.1"/>
    </source>
</evidence>
<accession>A0A0X3P6D5</accession>
<protein>
    <submittedName>
        <fullName evidence="1">Uncharacterized protein</fullName>
    </submittedName>
</protein>
<dbReference type="AlphaFoldDB" id="A0A0X3P6D5"/>
<dbReference type="EMBL" id="GEEE01020479">
    <property type="protein sequence ID" value="JAP42746.1"/>
    <property type="molecule type" value="Transcribed_RNA"/>
</dbReference>
<sequence length="115" mass="13179">MTISRGYLSRPLKTTDVVWLHSPSPASRAQFYCFRFTTVARLTSSVLLLSVHHRCPPGGIEGVNPRLGKTWRRCLDLRYSASVAGQNILSCLDRCRESSRVERYNTWHRSRLDQA</sequence>
<organism evidence="1">
    <name type="scientific">Schistocephalus solidus</name>
    <name type="common">Tapeworm</name>
    <dbReference type="NCBI Taxonomy" id="70667"/>
    <lineage>
        <taxon>Eukaryota</taxon>
        <taxon>Metazoa</taxon>
        <taxon>Spiralia</taxon>
        <taxon>Lophotrochozoa</taxon>
        <taxon>Platyhelminthes</taxon>
        <taxon>Cestoda</taxon>
        <taxon>Eucestoda</taxon>
        <taxon>Diphyllobothriidea</taxon>
        <taxon>Diphyllobothriidae</taxon>
        <taxon>Schistocephalus</taxon>
    </lineage>
</organism>
<name>A0A0X3P6D5_SCHSO</name>
<gene>
    <name evidence="1" type="ORF">TR156756</name>
</gene>
<reference evidence="1" key="1">
    <citation type="submission" date="2016-01" db="EMBL/GenBank/DDBJ databases">
        <title>Reference transcriptome for the parasite Schistocephalus solidus: insights into the molecular evolution of parasitism.</title>
        <authorList>
            <person name="Hebert F.O."/>
            <person name="Grambauer S."/>
            <person name="Barber I."/>
            <person name="Landry C.R."/>
            <person name="Aubin-Horth N."/>
        </authorList>
    </citation>
    <scope>NUCLEOTIDE SEQUENCE</scope>
</reference>